<dbReference type="InterPro" id="IPR056823">
    <property type="entry name" value="TEN-like_YD-shell"/>
</dbReference>
<organism evidence="5 6">
    <name type="scientific">Paraburkholderia aspalathi</name>
    <dbReference type="NCBI Taxonomy" id="1324617"/>
    <lineage>
        <taxon>Bacteria</taxon>
        <taxon>Pseudomonadati</taxon>
        <taxon>Pseudomonadota</taxon>
        <taxon>Betaproteobacteria</taxon>
        <taxon>Burkholderiales</taxon>
        <taxon>Burkholderiaceae</taxon>
        <taxon>Paraburkholderia</taxon>
    </lineage>
</organism>
<evidence type="ECO:0000256" key="2">
    <source>
        <dbReference type="SAM" id="SignalP"/>
    </source>
</evidence>
<gene>
    <name evidence="5" type="ORF">SAMN05192563_101869</name>
</gene>
<evidence type="ECO:0000256" key="1">
    <source>
        <dbReference type="ARBA" id="ARBA00022737"/>
    </source>
</evidence>
<dbReference type="Proteomes" id="UP000198844">
    <property type="component" value="Unassembled WGS sequence"/>
</dbReference>
<feature type="domain" description="Teneurin-like YD-shell" evidence="4">
    <location>
        <begin position="498"/>
        <end position="614"/>
    </location>
</feature>
<proteinExistence type="predicted"/>
<feature type="chain" id="PRO_5011516546" evidence="2">
    <location>
        <begin position="33"/>
        <end position="797"/>
    </location>
</feature>
<dbReference type="InterPro" id="IPR006530">
    <property type="entry name" value="YD"/>
</dbReference>
<dbReference type="NCBIfam" id="TIGR01643">
    <property type="entry name" value="YD_repeat_2x"/>
    <property type="match status" value="2"/>
</dbReference>
<feature type="domain" description="Teneurin-like YD-shell" evidence="4">
    <location>
        <begin position="240"/>
        <end position="448"/>
    </location>
</feature>
<dbReference type="Gene3D" id="2.180.10.10">
    <property type="entry name" value="RHS repeat-associated core"/>
    <property type="match status" value="2"/>
</dbReference>
<reference evidence="5 6" key="1">
    <citation type="submission" date="2016-10" db="EMBL/GenBank/DDBJ databases">
        <authorList>
            <person name="de Groot N.N."/>
        </authorList>
    </citation>
    <scope>NUCLEOTIDE SEQUENCE [LARGE SCALE GENOMIC DNA]</scope>
    <source>
        <strain evidence="5 6">LMG 27731</strain>
    </source>
</reference>
<dbReference type="Pfam" id="PF25023">
    <property type="entry name" value="TEN_YD-shell"/>
    <property type="match status" value="2"/>
</dbReference>
<feature type="signal peptide" evidence="2">
    <location>
        <begin position="1"/>
        <end position="32"/>
    </location>
</feature>
<feature type="domain" description="DUF6531" evidence="3">
    <location>
        <begin position="108"/>
        <end position="183"/>
    </location>
</feature>
<evidence type="ECO:0000313" key="6">
    <source>
        <dbReference type="Proteomes" id="UP000198844"/>
    </source>
</evidence>
<dbReference type="OrthoDB" id="8846935at2"/>
<dbReference type="Pfam" id="PF20148">
    <property type="entry name" value="DUF6531"/>
    <property type="match status" value="1"/>
</dbReference>
<dbReference type="AlphaFoldDB" id="A0A1I7EEX1"/>
<dbReference type="InterPro" id="IPR050708">
    <property type="entry name" value="T6SS_VgrG/RHS"/>
</dbReference>
<accession>A0A1I7EEX1</accession>
<sequence>MKNKRATENLAGTATRLFAAFVLFMAAFGANAADYMQCMQTYQKSLGVPGAPTCPIQVAGTSPMSTGDDDPYNSINYYNCPNASDWIRDYCGGVPVPPQSDDSCPVADPVLPAKGIVMLSEADFASGDTLPLVFKRTYLSTPYDTTQSVMGRNWVNNWQRRLDLLGANASVPHIVAYRGDQQALMFKWIGGAWVVPGNRWLKLTKVGDGYFYLKDELLGTTEAYSDTTGKFYSETTRTGVIRKVMYDGKQRLSVIAQWPADNVIAGTATSIRVAYDSNDRIVTLVDPLGMPTEYAYDGKGNLASVTAPYGHVRQYLYEDARFPNALTGVKDESGSRVATWTYDSNGRASSVSHPDTTRNVSLSYGPGFTTLSDMAGRSTYTFDVLDTRRPRSIATPGGTVSRTWDAAGNLKQRQTPDGNTQYTWDSANRPTKAVATVAGKKTVTTIEYNDDSSLRPHLVATPGKVRAFVYDSRGNVTGYAERATTDLTGEQGLQAVGTGNQMTVGARYDDAGRLLSATVIQDGLKLEDWTYTYDVKGNIATTKDTVSGWTMRTLERNAANRATQIAGNSGQASIAYDERGRVKSFQYSEPASLANGGLARVLAVDYQYGANGAVSSHSAKVSTNGAWWKPISDAELGVWLTNWELGNDPVAPPPMLTGVKSDSGAFVPDICVECYVAWKAKLTVTLYGGELSDSLPNWGETTELMLSDQSQVPYPALVPDLTGAAKRSMLYSALFGAGSGGDGMVRCGGREARESACYAKYENDRDACAALAGPRGKRNWRLCLENAFDRYQQCRGY</sequence>
<evidence type="ECO:0000259" key="3">
    <source>
        <dbReference type="Pfam" id="PF20148"/>
    </source>
</evidence>
<dbReference type="InterPro" id="IPR045351">
    <property type="entry name" value="DUF6531"/>
</dbReference>
<evidence type="ECO:0000313" key="5">
    <source>
        <dbReference type="EMBL" id="SFU22425.1"/>
    </source>
</evidence>
<name>A0A1I7EEX1_9BURK</name>
<dbReference type="PANTHER" id="PTHR32305">
    <property type="match status" value="1"/>
</dbReference>
<protein>
    <submittedName>
        <fullName evidence="5">YD repeat-containing protein</fullName>
    </submittedName>
</protein>
<keyword evidence="2" id="KW-0732">Signal</keyword>
<dbReference type="EMBL" id="FPBH01000018">
    <property type="protein sequence ID" value="SFU22425.1"/>
    <property type="molecule type" value="Genomic_DNA"/>
</dbReference>
<dbReference type="RefSeq" id="WP_093639474.1">
    <property type="nucleotide sequence ID" value="NZ_CAJNAX010000008.1"/>
</dbReference>
<keyword evidence="1" id="KW-0677">Repeat</keyword>
<dbReference type="PANTHER" id="PTHR32305:SF15">
    <property type="entry name" value="PROTEIN RHSA-RELATED"/>
    <property type="match status" value="1"/>
</dbReference>
<evidence type="ECO:0000259" key="4">
    <source>
        <dbReference type="Pfam" id="PF25023"/>
    </source>
</evidence>